<evidence type="ECO:0000256" key="9">
    <source>
        <dbReference type="ARBA" id="ARBA00023242"/>
    </source>
</evidence>
<feature type="region of interest" description="Disordered" evidence="10">
    <location>
        <begin position="346"/>
        <end position="374"/>
    </location>
</feature>
<dbReference type="GO" id="GO:0046872">
    <property type="term" value="F:metal ion binding"/>
    <property type="evidence" value="ECO:0007669"/>
    <property type="project" value="UniProtKB-KW"/>
</dbReference>
<feature type="compositionally biased region" description="Polar residues" evidence="10">
    <location>
        <begin position="449"/>
        <end position="470"/>
    </location>
</feature>
<gene>
    <name evidence="12" type="ORF">LLUT_LOCUS22511</name>
</gene>
<feature type="compositionally biased region" description="Polar residues" evidence="10">
    <location>
        <begin position="346"/>
        <end position="355"/>
    </location>
</feature>
<dbReference type="SMART" id="SM00525">
    <property type="entry name" value="FES"/>
    <property type="match status" value="1"/>
</dbReference>
<feature type="domain" description="HhH-GPD" evidence="11">
    <location>
        <begin position="1406"/>
        <end position="1578"/>
    </location>
</feature>
<feature type="compositionally biased region" description="Basic residues" evidence="10">
    <location>
        <begin position="229"/>
        <end position="239"/>
    </location>
</feature>
<dbReference type="GO" id="GO:0003677">
    <property type="term" value="F:DNA binding"/>
    <property type="evidence" value="ECO:0007669"/>
    <property type="project" value="UniProtKB-KW"/>
</dbReference>
<comment type="caution">
    <text evidence="12">The sequence shown here is derived from an EMBL/GenBank/DDBJ whole genome shotgun (WGS) entry which is preliminary data.</text>
</comment>
<dbReference type="EMBL" id="CAXHTB010000015">
    <property type="protein sequence ID" value="CAL0321451.1"/>
    <property type="molecule type" value="Genomic_DNA"/>
</dbReference>
<dbReference type="GO" id="GO:0006284">
    <property type="term" value="P:base-excision repair"/>
    <property type="evidence" value="ECO:0007669"/>
    <property type="project" value="InterPro"/>
</dbReference>
<feature type="region of interest" description="Disordered" evidence="10">
    <location>
        <begin position="1934"/>
        <end position="1968"/>
    </location>
</feature>
<dbReference type="GO" id="GO:0051539">
    <property type="term" value="F:4 iron, 4 sulfur cluster binding"/>
    <property type="evidence" value="ECO:0007669"/>
    <property type="project" value="UniProtKB-KW"/>
</dbReference>
<dbReference type="GO" id="GO:0003906">
    <property type="term" value="F:DNA-(apurinic or apyrimidinic site) endonuclease activity"/>
    <property type="evidence" value="ECO:0007669"/>
    <property type="project" value="UniProtKB-ARBA"/>
</dbReference>
<evidence type="ECO:0000256" key="1">
    <source>
        <dbReference type="ARBA" id="ARBA00001966"/>
    </source>
</evidence>
<reference evidence="12 13" key="1">
    <citation type="submission" date="2024-03" db="EMBL/GenBank/DDBJ databases">
        <authorList>
            <person name="Martinez-Hernandez J."/>
        </authorList>
    </citation>
    <scope>NUCLEOTIDE SEQUENCE [LARGE SCALE GENOMIC DNA]</scope>
</reference>
<sequence>MDQKEPQVEVSWLPTTPAKPILMKPVPICEPEVQNQQLGCKDDNEAVACYEFSAGAVPGSTLANSVSGNGKTCVQTASDNFSGWSKLGFSELLFLTEAGSGMLPDNHNGLENPFIPSLMSQFNGDVQGTSHTAGCSKEISEDILTPANAIRAESKQIASPHINVEEKGPRGEEENISAKTLGDNGTSPNKELSEPVVESAAVSTQLKENDNPDYGSSHDIDLTKTPQQKPKRRRKHRPKVIIEGKPKRTRKPATQKPAQAKETPTVKRKYVRKKGLNNTSIPPTEMMGELTEEINPESAKQPCRRSLNFDIGPIDESSACRENETAHLGKETGVVEQQTNVGLAHDLSTTTSPSKENPPEKRKYVRRKKMSKTSAPTIEVTGELPKGVMAESTKNSCGKSLDIGIGATDQSLAGIENATVHLGNEIDVATQETNVGLSYDLKTSTEKASNNYMPLSKDTQAPGTSSSKSTPPAAEVKVDTTTKRKYVRRKGPNKSIPPAEMAAALTEPVVLDSNNMSWRSSSGGQNLSEHISMDNNSKKELDSSMSLPEDIQAPRTCPAKTNSSVAKSEEKAASKRKYSRRKRLSNSSTHPTEMTTNLIQPTMLESTEIEQRRSLYFDAGARDESSACRQNLNVHNCKENSAVAEGTHAGLTYDQGTYMKQALYNFMSLPEDIQVSNTSSKSNSPGAKLNANSVENRSRKNGQGIVEDGHENSAKLLLKSVRESNPNDSNISNSQISMRLQMVGSKRSHCDTSRFANASSMNDIGAYYNGFPSYQNMFSIQFPNLQKRRRSENGKSSNAYTTSSVTTIKEAELTFSQEVAQVHPYASSSSCWNFCSEYNAARVPTISEATGSVIDDDQAFEEFKLSLRRAQIYDCVSLTRIRNFDSEPNYSGHELCFSDRQAFGNAQGLQTSIDALVTETRASLTKNKNKSVVSRSPYSTINEMQQCQSFALGNYHQPIAVASEVRPIMLYVNALAEKLSQLNINKGAKDLALVPYKKKKKKRSLVNGDGTIIPFNGSFSPIRKQLPRPKVDIDEETDRVWKLLMLDINSHGIDGTDEDKAKWWEDERNIFRGRADSFIARMHLVQGDRRFTRWKGSVLDSVVGVFLTQNVSDHLSSSAFMSLAARYPKKFSETYHGEGTVVANEPEVHIVEPEESTEWDSQILDKSVYDHSSMTIDISEHSGEKADNSSSRTTNGAISITYESSCKLSESSERNTGKQYSPIRSGPISTMSEEGEEKSCYEGVRKELNDIVSSQDSVISSQISGDSSNDQNPEKIGSCSDSNSEVENLSSTAKHTSFYNSTSFSKLVEMASSSKLYEVNSKKCNSTENLRDAFGLGMMHDHSAETLEKSNLIEGSLEASITTSHPIQKDTSRNEINEISSAPVQLQSRGQAKDKNEEINWDNLRIQAQAKAGKREKTKDTMDSLDWEAVRCADVNEIANTIKERGMNNRLADRIKNFLNRLVEEHGDIDLEWLRDVPPDQAKEYLLSVKGLGLKSVECVRLLTLHHLAFPVDTNVGRIAVRLGWVPIQPLPESLQLHLLELYPILESIQKYLWPRLCKLDQKTLYELHYQMITFGKVFCTKSKPNCNACPMRAECRHFASAFASARLALPGPEQKSIVSTSANNVNDQNPPVIFNQLYLQPAENTNQAEDIQQTELSRQLYSKPEINSCQPIIEEPTTPDPECSQLPQDDIEDAFYYDDSCEIPTIKLNMEEFTTNLQNYMQQNMALQEGEMSKALVSLNPEAASIPVPKLKNVSRLRTEHCVYELPDTHPLLEGWDTREPDDPGKYLLAIWTPGETADSIQPPGSKCNSLECGQLCNEKECFSCNSFREANSQTVRGTILIPCRTAMRGSFPLNGTYFQVNEVFADHDSSLDPISVPRSWIWNLNRRTVYFGTSIPTIFKGLSTQDIQQCFWRGYVCVRGFDKKTRAPRPLMARLHFPASKMPKTTEKTRKKPTPGTSQGLEPNLEHPELEPELITNGHNLQETASKMANTKEKKRKRSTPKNPKGSKPNPEQPQLITNGHRLQETDTKVANAKGKTRNKSTPKSSQGSKPNPENKELIPDGPNCQEAATA</sequence>
<evidence type="ECO:0000313" key="12">
    <source>
        <dbReference type="EMBL" id="CAL0321451.1"/>
    </source>
</evidence>
<keyword evidence="9" id="KW-0539">Nucleus</keyword>
<feature type="region of interest" description="Disordered" evidence="10">
    <location>
        <begin position="536"/>
        <end position="597"/>
    </location>
</feature>
<proteinExistence type="inferred from homology"/>
<dbReference type="Gene3D" id="1.10.1670.10">
    <property type="entry name" value="Helix-hairpin-Helix base-excision DNA repair enzymes (C-terminal)"/>
    <property type="match status" value="1"/>
</dbReference>
<feature type="region of interest" description="Disordered" evidence="10">
    <location>
        <begin position="1989"/>
        <end position="2073"/>
    </location>
</feature>
<keyword evidence="7" id="KW-0411">Iron-sulfur</keyword>
<keyword evidence="13" id="KW-1185">Reference proteome</keyword>
<dbReference type="Gene3D" id="1.10.340.30">
    <property type="entry name" value="Hypothetical protein, domain 2"/>
    <property type="match status" value="1"/>
</dbReference>
<dbReference type="GO" id="GO:0035514">
    <property type="term" value="F:DNA demethylase activity"/>
    <property type="evidence" value="ECO:0007669"/>
    <property type="project" value="InterPro"/>
</dbReference>
<dbReference type="SUPFAM" id="SSF48150">
    <property type="entry name" value="DNA-glycosylase"/>
    <property type="match status" value="1"/>
</dbReference>
<name>A0AAV1XI19_LUPLU</name>
<protein>
    <recommendedName>
        <fullName evidence="11">HhH-GPD domain-containing protein</fullName>
    </recommendedName>
</protein>
<feature type="region of interest" description="Disordered" evidence="10">
    <location>
        <begin position="154"/>
        <end position="267"/>
    </location>
</feature>
<organism evidence="12 13">
    <name type="scientific">Lupinus luteus</name>
    <name type="common">European yellow lupine</name>
    <dbReference type="NCBI Taxonomy" id="3873"/>
    <lineage>
        <taxon>Eukaryota</taxon>
        <taxon>Viridiplantae</taxon>
        <taxon>Streptophyta</taxon>
        <taxon>Embryophyta</taxon>
        <taxon>Tracheophyta</taxon>
        <taxon>Spermatophyta</taxon>
        <taxon>Magnoliopsida</taxon>
        <taxon>eudicotyledons</taxon>
        <taxon>Gunneridae</taxon>
        <taxon>Pentapetalae</taxon>
        <taxon>rosids</taxon>
        <taxon>fabids</taxon>
        <taxon>Fabales</taxon>
        <taxon>Fabaceae</taxon>
        <taxon>Papilionoideae</taxon>
        <taxon>50 kb inversion clade</taxon>
        <taxon>genistoids sensu lato</taxon>
        <taxon>core genistoids</taxon>
        <taxon>Genisteae</taxon>
        <taxon>Lupinus</taxon>
    </lineage>
</organism>
<evidence type="ECO:0000256" key="5">
    <source>
        <dbReference type="ARBA" id="ARBA00022723"/>
    </source>
</evidence>
<feature type="region of interest" description="Disordered" evidence="10">
    <location>
        <begin position="675"/>
        <end position="710"/>
    </location>
</feature>
<evidence type="ECO:0000256" key="4">
    <source>
        <dbReference type="ARBA" id="ARBA00022485"/>
    </source>
</evidence>
<dbReference type="GO" id="GO:0019104">
    <property type="term" value="F:DNA N-glycosylase activity"/>
    <property type="evidence" value="ECO:0007669"/>
    <property type="project" value="InterPro"/>
</dbReference>
<dbReference type="InterPro" id="IPR028924">
    <property type="entry name" value="Perm-CXXC"/>
</dbReference>
<feature type="region of interest" description="Disordered" evidence="10">
    <location>
        <begin position="449"/>
        <end position="499"/>
    </location>
</feature>
<evidence type="ECO:0000313" key="13">
    <source>
        <dbReference type="Proteomes" id="UP001497480"/>
    </source>
</evidence>
<dbReference type="CDD" id="cd00056">
    <property type="entry name" value="ENDO3c"/>
    <property type="match status" value="1"/>
</dbReference>
<feature type="compositionally biased region" description="Basic residues" evidence="10">
    <location>
        <begin position="574"/>
        <end position="584"/>
    </location>
</feature>
<dbReference type="InterPro" id="IPR028925">
    <property type="entry name" value="RRM_DME"/>
</dbReference>
<dbReference type="InterPro" id="IPR023170">
    <property type="entry name" value="HhH_base_excis_C"/>
</dbReference>
<evidence type="ECO:0000256" key="2">
    <source>
        <dbReference type="ARBA" id="ARBA00004123"/>
    </source>
</evidence>
<dbReference type="PANTHER" id="PTHR46213:SF26">
    <property type="entry name" value="HHH-GPD BASE EXCISION DNA REPAIR FAMILY PROTEIN"/>
    <property type="match status" value="1"/>
</dbReference>
<keyword evidence="4" id="KW-0004">4Fe-4S</keyword>
<comment type="similarity">
    <text evidence="3">Belongs to the DNA glycosylase family. DEMETER subfamily.</text>
</comment>
<comment type="cofactor">
    <cofactor evidence="1">
        <name>[4Fe-4S] cluster</name>
        <dbReference type="ChEBI" id="CHEBI:49883"/>
    </cofactor>
</comment>
<dbReference type="InterPro" id="IPR011257">
    <property type="entry name" value="DNA_glycosylase"/>
</dbReference>
<feature type="compositionally biased region" description="Basic residues" evidence="10">
    <location>
        <begin position="483"/>
        <end position="492"/>
    </location>
</feature>
<evidence type="ECO:0000256" key="6">
    <source>
        <dbReference type="ARBA" id="ARBA00023004"/>
    </source>
</evidence>
<dbReference type="InterPro" id="IPR003265">
    <property type="entry name" value="HhH-GPD_domain"/>
</dbReference>
<dbReference type="PANTHER" id="PTHR46213">
    <property type="entry name" value="TRANSCRIPTIONAL ACTIVATOR DEMETER"/>
    <property type="match status" value="1"/>
</dbReference>
<dbReference type="GO" id="GO:0141166">
    <property type="term" value="P:chromosomal 5-methylcytosine DNA demethylation pathway"/>
    <property type="evidence" value="ECO:0007669"/>
    <property type="project" value="InterPro"/>
</dbReference>
<keyword evidence="8" id="KW-0238">DNA-binding</keyword>
<dbReference type="FunFam" id="1.10.1670.10:FF:000004">
    <property type="entry name" value="DNA glycosylase/AP lyase ROS1"/>
    <property type="match status" value="1"/>
</dbReference>
<feature type="compositionally biased region" description="Polar residues" evidence="10">
    <location>
        <begin position="2044"/>
        <end position="2054"/>
    </location>
</feature>
<evidence type="ECO:0000256" key="8">
    <source>
        <dbReference type="ARBA" id="ARBA00023125"/>
    </source>
</evidence>
<dbReference type="GO" id="GO:0005634">
    <property type="term" value="C:nucleus"/>
    <property type="evidence" value="ECO:0007669"/>
    <property type="project" value="UniProtKB-SubCell"/>
</dbReference>
<dbReference type="InterPro" id="IPR003651">
    <property type="entry name" value="Endonuclease3_FeS-loop_motif"/>
</dbReference>
<feature type="region of interest" description="Disordered" evidence="10">
    <location>
        <begin position="1255"/>
        <end position="1284"/>
    </location>
</feature>
<comment type="subcellular location">
    <subcellularLocation>
        <location evidence="2">Nucleus</location>
    </subcellularLocation>
</comment>
<evidence type="ECO:0000256" key="10">
    <source>
        <dbReference type="SAM" id="MobiDB-lite"/>
    </source>
</evidence>
<evidence type="ECO:0000256" key="7">
    <source>
        <dbReference type="ARBA" id="ARBA00023014"/>
    </source>
</evidence>
<feature type="region of interest" description="Disordered" evidence="10">
    <location>
        <begin position="1205"/>
        <end position="1240"/>
    </location>
</feature>
<dbReference type="Pfam" id="PF15628">
    <property type="entry name" value="RRM_DME"/>
    <property type="match status" value="1"/>
</dbReference>
<dbReference type="Proteomes" id="UP001497480">
    <property type="component" value="Unassembled WGS sequence"/>
</dbReference>
<feature type="compositionally biased region" description="Polar residues" evidence="10">
    <location>
        <begin position="675"/>
        <end position="695"/>
    </location>
</feature>
<dbReference type="SMART" id="SM00478">
    <property type="entry name" value="ENDO3c"/>
    <property type="match status" value="1"/>
</dbReference>
<keyword evidence="6" id="KW-0408">Iron</keyword>
<evidence type="ECO:0000259" key="11">
    <source>
        <dbReference type="SMART" id="SM00478"/>
    </source>
</evidence>
<feature type="compositionally biased region" description="Low complexity" evidence="10">
    <location>
        <begin position="1255"/>
        <end position="1271"/>
    </location>
</feature>
<dbReference type="Pfam" id="PF15629">
    <property type="entry name" value="Perm-CXXC"/>
    <property type="match status" value="1"/>
</dbReference>
<evidence type="ECO:0000256" key="3">
    <source>
        <dbReference type="ARBA" id="ARBA00005646"/>
    </source>
</evidence>
<feature type="compositionally biased region" description="Low complexity" evidence="10">
    <location>
        <begin position="1956"/>
        <end position="1965"/>
    </location>
</feature>
<keyword evidence="5" id="KW-0479">Metal-binding</keyword>
<accession>A0AAV1XI19</accession>
<dbReference type="InterPro" id="IPR044811">
    <property type="entry name" value="DME/ROS1"/>
</dbReference>
<feature type="compositionally biased region" description="Basic and acidic residues" evidence="10">
    <location>
        <begin position="163"/>
        <end position="173"/>
    </location>
</feature>